<evidence type="ECO:0008006" key="2">
    <source>
        <dbReference type="Google" id="ProtNLM"/>
    </source>
</evidence>
<dbReference type="AlphaFoldDB" id="X0Y260"/>
<dbReference type="EMBL" id="BARS01040004">
    <property type="protein sequence ID" value="GAG30961.1"/>
    <property type="molecule type" value="Genomic_DNA"/>
</dbReference>
<accession>X0Y260</accession>
<proteinExistence type="predicted"/>
<dbReference type="SUPFAM" id="SSF56300">
    <property type="entry name" value="Metallo-dependent phosphatases"/>
    <property type="match status" value="1"/>
</dbReference>
<organism evidence="1">
    <name type="scientific">marine sediment metagenome</name>
    <dbReference type="NCBI Taxonomy" id="412755"/>
    <lineage>
        <taxon>unclassified sequences</taxon>
        <taxon>metagenomes</taxon>
        <taxon>ecological metagenomes</taxon>
    </lineage>
</organism>
<reference evidence="1" key="1">
    <citation type="journal article" date="2014" name="Front. Microbiol.">
        <title>High frequency of phylogenetically diverse reductive dehalogenase-homologous genes in deep subseafloor sedimentary metagenomes.</title>
        <authorList>
            <person name="Kawai M."/>
            <person name="Futagami T."/>
            <person name="Toyoda A."/>
            <person name="Takaki Y."/>
            <person name="Nishi S."/>
            <person name="Hori S."/>
            <person name="Arai W."/>
            <person name="Tsubouchi T."/>
            <person name="Morono Y."/>
            <person name="Uchiyama I."/>
            <person name="Ito T."/>
            <person name="Fujiyama A."/>
            <person name="Inagaki F."/>
            <person name="Takami H."/>
        </authorList>
    </citation>
    <scope>NUCLEOTIDE SEQUENCE</scope>
    <source>
        <strain evidence="1">Expedition CK06-06</strain>
    </source>
</reference>
<evidence type="ECO:0000313" key="1">
    <source>
        <dbReference type="EMBL" id="GAG30961.1"/>
    </source>
</evidence>
<name>X0Y260_9ZZZZ</name>
<sequence>MAADPIALVTGDWHIRKRDRTWVNRPGLVGDGAYGLDQLVQYVLDHEIPNVLLLGDILDERVQQSDATRLLRHTIDLLKNA</sequence>
<dbReference type="Gene3D" id="3.60.21.10">
    <property type="match status" value="1"/>
</dbReference>
<protein>
    <recommendedName>
        <fullName evidence="2">Calcineurin-like phosphoesterase domain-containing protein</fullName>
    </recommendedName>
</protein>
<gene>
    <name evidence="1" type="ORF">S01H1_61042</name>
</gene>
<feature type="non-terminal residue" evidence="1">
    <location>
        <position position="81"/>
    </location>
</feature>
<dbReference type="InterPro" id="IPR029052">
    <property type="entry name" value="Metallo-depent_PP-like"/>
</dbReference>
<comment type="caution">
    <text evidence="1">The sequence shown here is derived from an EMBL/GenBank/DDBJ whole genome shotgun (WGS) entry which is preliminary data.</text>
</comment>